<keyword evidence="4" id="KW-1185">Reference proteome</keyword>
<sequence>MGIRVFQPPLISRFACALAICTLLFGAASSHAAGGDGDCLAGYAQSGAIPGTGMSCALKAAAGSPGGMGGYTCLNNIDLIWSFCNSPAPVQPESTCPVADPVYPGTGSVTLTETDFIGGGDAPLTFTRTYRSAPLAPPSTGLGADWTHNWQQQLDTYYARSSPPRITAYRDDGDRVAFSKVSGVWVAAGRPSLTLTDNGSSWIIADRTTEVIETYSAQGVLASVATRQGWVTALTYSDANTPTSVAPTKGLLTTVTLHSPDGIAYLDRSLSIVWDSKSRISQVTDSTGAVTRYGYDANNNLTSVTWPDGNVRRYVYENRNFPGVLTGLIDETGSRIATWSYDGNGRATAVTHPDSTQNAQFAYGSGSTTVTDSRGNTALNFSLLAGGHRPTGSVGSTGATTGMSWYISGNLLSNTAADGTNTGYSYDSANRPIRQVRRGSFGTATTSVRYADANSLRLSMVAAPGMITSFVYDSRGNLAGVGEQTTDDPTGASEFDAKSGGQLRATGMEYDSHNRLIYVLATVNGVKQGEWEQTYDPSGNKRFLVDRMTMQVWGVGVRDQTNRPIQLSGPGFIVNPVYDVRGRISQFIYVEQATALNGFVSRRLTVDYGYSPDGHIVSRTGTVQSNGGTTSDLGSAEIDSWLWNYEDSVVPAGPAQGRLGAGISLRGPREPGIEPVCVECFIPPVRWAAGAVSWGTTIFGKGGESCQSAIADTSTVNWGANANQISHTFRYLDRQGISRDAVMSAVKQDLADSGGSLSVGQGKSFYVNVGGRTIEYSAYRLSSTEIRVGSIRPQ</sequence>
<dbReference type="Gene3D" id="2.180.10.10">
    <property type="entry name" value="RHS repeat-associated core"/>
    <property type="match status" value="1"/>
</dbReference>
<feature type="signal peptide" evidence="1">
    <location>
        <begin position="1"/>
        <end position="32"/>
    </location>
</feature>
<proteinExistence type="predicted"/>
<accession>A0ABN7QTJ4</accession>
<evidence type="ECO:0000313" key="3">
    <source>
        <dbReference type="EMBL" id="CAG4911427.1"/>
    </source>
</evidence>
<dbReference type="PANTHER" id="PTHR32305">
    <property type="match status" value="1"/>
</dbReference>
<dbReference type="Pfam" id="PF05593">
    <property type="entry name" value="RHS_repeat"/>
    <property type="match status" value="1"/>
</dbReference>
<evidence type="ECO:0000256" key="1">
    <source>
        <dbReference type="SAM" id="SignalP"/>
    </source>
</evidence>
<dbReference type="Pfam" id="PF20148">
    <property type="entry name" value="DUF6531"/>
    <property type="match status" value="1"/>
</dbReference>
<protein>
    <recommendedName>
        <fullName evidence="2">DUF6531 domain-containing protein</fullName>
    </recommendedName>
</protein>
<gene>
    <name evidence="3" type="ORF">R54767_03791</name>
</gene>
<dbReference type="NCBIfam" id="TIGR01643">
    <property type="entry name" value="YD_repeat_2x"/>
    <property type="match status" value="2"/>
</dbReference>
<feature type="domain" description="DUF6531" evidence="2">
    <location>
        <begin position="100"/>
        <end position="178"/>
    </location>
</feature>
<evidence type="ECO:0000313" key="4">
    <source>
        <dbReference type="Proteomes" id="UP000789752"/>
    </source>
</evidence>
<comment type="caution">
    <text evidence="3">The sequence shown here is derived from an EMBL/GenBank/DDBJ whole genome shotgun (WGS) entry which is preliminary data.</text>
</comment>
<dbReference type="PANTHER" id="PTHR32305:SF15">
    <property type="entry name" value="PROTEIN RHSA-RELATED"/>
    <property type="match status" value="1"/>
</dbReference>
<dbReference type="InterPro" id="IPR045351">
    <property type="entry name" value="DUF6531"/>
</dbReference>
<dbReference type="EMBL" id="CAJQYY010000023">
    <property type="protein sequence ID" value="CAG4911427.1"/>
    <property type="molecule type" value="Genomic_DNA"/>
</dbReference>
<evidence type="ECO:0000259" key="2">
    <source>
        <dbReference type="Pfam" id="PF20148"/>
    </source>
</evidence>
<dbReference type="InterPro" id="IPR050708">
    <property type="entry name" value="T6SS_VgrG/RHS"/>
</dbReference>
<dbReference type="Proteomes" id="UP000789752">
    <property type="component" value="Unassembled WGS sequence"/>
</dbReference>
<dbReference type="InterPro" id="IPR031325">
    <property type="entry name" value="RHS_repeat"/>
</dbReference>
<name>A0ABN7QTJ4_9BURK</name>
<feature type="chain" id="PRO_5045831142" description="DUF6531 domain-containing protein" evidence="1">
    <location>
        <begin position="33"/>
        <end position="794"/>
    </location>
</feature>
<keyword evidence="1" id="KW-0732">Signal</keyword>
<reference evidence="3 4" key="1">
    <citation type="submission" date="2021-04" db="EMBL/GenBank/DDBJ databases">
        <authorList>
            <person name="Vanwijnsberghe S."/>
        </authorList>
    </citation>
    <scope>NUCLEOTIDE SEQUENCE [LARGE SCALE GENOMIC DNA]</scope>
    <source>
        <strain evidence="3 4">LMG 32171</strain>
    </source>
</reference>
<organism evidence="3 4">
    <name type="scientific">Paraburkholderia gardini</name>
    <dbReference type="NCBI Taxonomy" id="2823469"/>
    <lineage>
        <taxon>Bacteria</taxon>
        <taxon>Pseudomonadati</taxon>
        <taxon>Pseudomonadota</taxon>
        <taxon>Betaproteobacteria</taxon>
        <taxon>Burkholderiales</taxon>
        <taxon>Burkholderiaceae</taxon>
        <taxon>Paraburkholderia</taxon>
    </lineage>
</organism>
<dbReference type="InterPro" id="IPR006530">
    <property type="entry name" value="YD"/>
</dbReference>